<keyword evidence="1" id="KW-1133">Transmembrane helix</keyword>
<keyword evidence="1" id="KW-0812">Transmembrane</keyword>
<evidence type="ECO:0000259" key="2">
    <source>
        <dbReference type="Pfam" id="PF03372"/>
    </source>
</evidence>
<comment type="caution">
    <text evidence="3">The sequence shown here is derived from an EMBL/GenBank/DDBJ whole genome shotgun (WGS) entry which is preliminary data.</text>
</comment>
<feature type="domain" description="Endonuclease/exonuclease/phosphatase" evidence="2">
    <location>
        <begin position="125"/>
        <end position="300"/>
    </location>
</feature>
<dbReference type="InterPro" id="IPR005135">
    <property type="entry name" value="Endo/exonuclease/phosphatase"/>
</dbReference>
<evidence type="ECO:0000313" key="4">
    <source>
        <dbReference type="Proteomes" id="UP001500851"/>
    </source>
</evidence>
<feature type="transmembrane region" description="Helical" evidence="1">
    <location>
        <begin position="12"/>
        <end position="30"/>
    </location>
</feature>
<reference evidence="4" key="1">
    <citation type="journal article" date="2019" name="Int. J. Syst. Evol. Microbiol.">
        <title>The Global Catalogue of Microorganisms (GCM) 10K type strain sequencing project: providing services to taxonomists for standard genome sequencing and annotation.</title>
        <authorList>
            <consortium name="The Broad Institute Genomics Platform"/>
            <consortium name="The Broad Institute Genome Sequencing Center for Infectious Disease"/>
            <person name="Wu L."/>
            <person name="Ma J."/>
        </authorList>
    </citation>
    <scope>NUCLEOTIDE SEQUENCE [LARGE SCALE GENOMIC DNA]</scope>
    <source>
        <strain evidence="4">JCM 14736</strain>
    </source>
</reference>
<proteinExistence type="predicted"/>
<dbReference type="SUPFAM" id="SSF56219">
    <property type="entry name" value="DNase I-like"/>
    <property type="match status" value="1"/>
</dbReference>
<evidence type="ECO:0000256" key="1">
    <source>
        <dbReference type="SAM" id="Phobius"/>
    </source>
</evidence>
<accession>A0ABP4XKK4</accession>
<keyword evidence="4" id="KW-1185">Reference proteome</keyword>
<dbReference type="EMBL" id="BAAAOB010000001">
    <property type="protein sequence ID" value="GAA1782945.1"/>
    <property type="molecule type" value="Genomic_DNA"/>
</dbReference>
<dbReference type="Proteomes" id="UP001500851">
    <property type="component" value="Unassembled WGS sequence"/>
</dbReference>
<organism evidence="3 4">
    <name type="scientific">Leucobacter iarius</name>
    <dbReference type="NCBI Taxonomy" id="333963"/>
    <lineage>
        <taxon>Bacteria</taxon>
        <taxon>Bacillati</taxon>
        <taxon>Actinomycetota</taxon>
        <taxon>Actinomycetes</taxon>
        <taxon>Micrococcales</taxon>
        <taxon>Microbacteriaceae</taxon>
        <taxon>Leucobacter</taxon>
    </lineage>
</organism>
<feature type="transmembrane region" description="Helical" evidence="1">
    <location>
        <begin position="65"/>
        <end position="83"/>
    </location>
</feature>
<protein>
    <submittedName>
        <fullName evidence="3">Teicoplanin resistance protein VanJ</fullName>
    </submittedName>
</protein>
<sequence length="311" mass="33552">MPEPARRRRPAGILIALCAALLGAAILWHAQVPDLLGLALPFEAVLPWLGIPIALLLLAALFRRAWFGILMSLAAVAAWSIVFTPRVLPLEPVSGSGAAAITVLTQNLHGVDGSPEKSARAAIGQQADIVAFEEVDAAARGTVDEVLGGAYPHAVRVGTVSLWSRFPLSNLEPLDLGLGWKRALRVTAETPSGPVRVYAVHAASTRIGAHEERDRMLDELRQEIQQDGASRIIAMGDFNAGTDDRAFAPLLELLREPRDSSWGFGFTWPAEFPVVRIDHVLERGFDPRAMRTVKLGDSDHLAVVATLRPSV</sequence>
<keyword evidence="1" id="KW-0472">Membrane</keyword>
<name>A0ABP4XKK4_9MICO</name>
<evidence type="ECO:0000313" key="3">
    <source>
        <dbReference type="EMBL" id="GAA1782945.1"/>
    </source>
</evidence>
<dbReference type="RefSeq" id="WP_344030051.1">
    <property type="nucleotide sequence ID" value="NZ_BAAAOB010000001.1"/>
</dbReference>
<feature type="transmembrane region" description="Helical" evidence="1">
    <location>
        <begin position="36"/>
        <end position="58"/>
    </location>
</feature>
<dbReference type="InterPro" id="IPR036691">
    <property type="entry name" value="Endo/exonu/phosph_ase_sf"/>
</dbReference>
<gene>
    <name evidence="3" type="primary">vanJ</name>
    <name evidence="3" type="ORF">GCM10009768_09800</name>
</gene>
<dbReference type="Pfam" id="PF03372">
    <property type="entry name" value="Exo_endo_phos"/>
    <property type="match status" value="1"/>
</dbReference>
<dbReference type="Gene3D" id="3.60.10.10">
    <property type="entry name" value="Endonuclease/exonuclease/phosphatase"/>
    <property type="match status" value="1"/>
</dbReference>